<dbReference type="InterPro" id="IPR023299">
    <property type="entry name" value="ATPase_P-typ_cyto_dom_N"/>
</dbReference>
<sequence>MLSTCFQRYWKLLHLFVVVVMMANIIVMYCIQHCAYRSGIDNILVLLIGGIPIGMPLTLLLIMRHDTVTSSHYVIKMMTTIIDMACMDVFCSDMMRTLTLGMLDVQRDLIEVFANDINKDTVVFEY</sequence>
<gene>
    <name evidence="3" type="ORF">R3W88_006958</name>
</gene>
<evidence type="ECO:0000313" key="4">
    <source>
        <dbReference type="Proteomes" id="UP001311915"/>
    </source>
</evidence>
<dbReference type="AlphaFoldDB" id="A0AAV9KJ32"/>
<dbReference type="Gene3D" id="3.40.50.1000">
    <property type="entry name" value="HAD superfamily/HAD-like"/>
    <property type="match status" value="1"/>
</dbReference>
<comment type="caution">
    <text evidence="3">The sequence shown here is derived from an EMBL/GenBank/DDBJ whole genome shotgun (WGS) entry which is preliminary data.</text>
</comment>
<dbReference type="Gene3D" id="1.20.1110.10">
    <property type="entry name" value="Calcium-transporting ATPase, transmembrane domain"/>
    <property type="match status" value="1"/>
</dbReference>
<dbReference type="Gene3D" id="3.40.1110.10">
    <property type="entry name" value="Calcium-transporting ATPase, cytoplasmic domain N"/>
    <property type="match status" value="1"/>
</dbReference>
<evidence type="ECO:0000256" key="2">
    <source>
        <dbReference type="SAM" id="Phobius"/>
    </source>
</evidence>
<keyword evidence="2" id="KW-0812">Transmembrane</keyword>
<keyword evidence="2" id="KW-1133">Transmembrane helix</keyword>
<keyword evidence="2" id="KW-0472">Membrane</keyword>
<feature type="transmembrane region" description="Helical" evidence="2">
    <location>
        <begin position="12"/>
        <end position="31"/>
    </location>
</feature>
<accession>A0AAV9KJ32</accession>
<protein>
    <submittedName>
        <fullName evidence="3">Uncharacterized protein</fullName>
    </submittedName>
</protein>
<dbReference type="GO" id="GO:0000166">
    <property type="term" value="F:nucleotide binding"/>
    <property type="evidence" value="ECO:0007669"/>
    <property type="project" value="InterPro"/>
</dbReference>
<dbReference type="Proteomes" id="UP001311915">
    <property type="component" value="Unassembled WGS sequence"/>
</dbReference>
<evidence type="ECO:0000256" key="1">
    <source>
        <dbReference type="ARBA" id="ARBA00022842"/>
    </source>
</evidence>
<dbReference type="EMBL" id="JAWPEI010000011">
    <property type="protein sequence ID" value="KAK4712445.1"/>
    <property type="molecule type" value="Genomic_DNA"/>
</dbReference>
<dbReference type="InterPro" id="IPR023214">
    <property type="entry name" value="HAD_sf"/>
</dbReference>
<evidence type="ECO:0000313" key="3">
    <source>
        <dbReference type="EMBL" id="KAK4712445.1"/>
    </source>
</evidence>
<keyword evidence="1" id="KW-0460">Magnesium</keyword>
<keyword evidence="4" id="KW-1185">Reference proteome</keyword>
<reference evidence="3 4" key="1">
    <citation type="submission" date="2023-10" db="EMBL/GenBank/DDBJ databases">
        <title>Genome-Wide Identification Analysis in wild type Solanum Pinnatisectum Reveals Some Genes Defensing Phytophthora Infestans.</title>
        <authorList>
            <person name="Sun C."/>
        </authorList>
    </citation>
    <scope>NUCLEOTIDE SEQUENCE [LARGE SCALE GENOMIC DNA]</scope>
    <source>
        <strain evidence="3">LQN</strain>
        <tissue evidence="3">Leaf</tissue>
    </source>
</reference>
<name>A0AAV9KJ32_9SOLN</name>
<proteinExistence type="predicted"/>
<dbReference type="PANTHER" id="PTHR42861">
    <property type="entry name" value="CALCIUM-TRANSPORTING ATPASE"/>
    <property type="match status" value="1"/>
</dbReference>
<organism evidence="3 4">
    <name type="scientific">Solanum pinnatisectum</name>
    <name type="common">tansyleaf nightshade</name>
    <dbReference type="NCBI Taxonomy" id="50273"/>
    <lineage>
        <taxon>Eukaryota</taxon>
        <taxon>Viridiplantae</taxon>
        <taxon>Streptophyta</taxon>
        <taxon>Embryophyta</taxon>
        <taxon>Tracheophyta</taxon>
        <taxon>Spermatophyta</taxon>
        <taxon>Magnoliopsida</taxon>
        <taxon>eudicotyledons</taxon>
        <taxon>Gunneridae</taxon>
        <taxon>Pentapetalae</taxon>
        <taxon>asterids</taxon>
        <taxon>lamiids</taxon>
        <taxon>Solanales</taxon>
        <taxon>Solanaceae</taxon>
        <taxon>Solanoideae</taxon>
        <taxon>Solaneae</taxon>
        <taxon>Solanum</taxon>
    </lineage>
</organism>
<feature type="transmembrane region" description="Helical" evidence="2">
    <location>
        <begin position="43"/>
        <end position="62"/>
    </location>
</feature>